<evidence type="ECO:0000313" key="19">
    <source>
        <dbReference type="Proteomes" id="UP000703590"/>
    </source>
</evidence>
<sequence length="247" mass="27557">MGPTKDGKLQLIYLIPNLFTAASAFLGVIGVLASVRGEFETAVIYILLSLVFDGLDGRIARMTKTTSKFGAEFDSLSDIVAFGVAPAMLFYFSAGHQFGRLGALVTALFVVFGAIRLARFNVMSSDNEPSVFIGVPIPTAAVVSAMWVTMYQKYGFMHGHEWVLLVMHGVLAFLMVSNVRYPSFKKLDLKKAHRMKVFIYLTLGFSLVYLYPVESATFFVSIYLFYGLGRECYVFCVAKWKKNKYNT</sequence>
<evidence type="ECO:0000313" key="18">
    <source>
        <dbReference type="EMBL" id="MBN2965161.1"/>
    </source>
</evidence>
<dbReference type="EMBL" id="JAFHKK010000026">
    <property type="protein sequence ID" value="MBN2965161.1"/>
    <property type="molecule type" value="Genomic_DNA"/>
</dbReference>
<evidence type="ECO:0000256" key="2">
    <source>
        <dbReference type="ARBA" id="ARBA00004141"/>
    </source>
</evidence>
<evidence type="ECO:0000256" key="5">
    <source>
        <dbReference type="ARBA" id="ARBA00013174"/>
    </source>
</evidence>
<dbReference type="InterPro" id="IPR000462">
    <property type="entry name" value="CDP-OH_P_trans"/>
</dbReference>
<evidence type="ECO:0000256" key="6">
    <source>
        <dbReference type="ARBA" id="ARBA00017171"/>
    </source>
</evidence>
<feature type="transmembrane region" description="Helical" evidence="17">
    <location>
        <begin position="130"/>
        <end position="150"/>
    </location>
</feature>
<keyword evidence="14" id="KW-1208">Phospholipid metabolism</keyword>
<proteinExistence type="inferred from homology"/>
<dbReference type="InterPro" id="IPR043130">
    <property type="entry name" value="CDP-OH_PTrfase_TM_dom"/>
</dbReference>
<reference evidence="18 19" key="3">
    <citation type="submission" date="2021-02" db="EMBL/GenBank/DDBJ databases">
        <authorList>
            <person name="Merkel A.Y."/>
        </authorList>
    </citation>
    <scope>NUCLEOTIDE SEQUENCE [LARGE SCALE GENOMIC DNA]</scope>
    <source>
        <strain evidence="18 19">T05b</strain>
    </source>
</reference>
<keyword evidence="9 17" id="KW-0812">Transmembrane</keyword>
<feature type="transmembrane region" description="Helical" evidence="17">
    <location>
        <begin position="193"/>
        <end position="212"/>
    </location>
</feature>
<feature type="transmembrane region" description="Helical" evidence="17">
    <location>
        <begin position="162"/>
        <end position="181"/>
    </location>
</feature>
<dbReference type="Proteomes" id="UP000703590">
    <property type="component" value="Unassembled WGS sequence"/>
</dbReference>
<evidence type="ECO:0000256" key="17">
    <source>
        <dbReference type="SAM" id="Phobius"/>
    </source>
</evidence>
<evidence type="ECO:0000256" key="9">
    <source>
        <dbReference type="ARBA" id="ARBA00022692"/>
    </source>
</evidence>
<comment type="similarity">
    <text evidence="4 16">Belongs to the CDP-alcohol phosphatidyltransferase class-I family.</text>
</comment>
<keyword evidence="8 16" id="KW-0808">Transferase</keyword>
<evidence type="ECO:0000256" key="15">
    <source>
        <dbReference type="ARBA" id="ARBA00032361"/>
    </source>
</evidence>
<evidence type="ECO:0000256" key="14">
    <source>
        <dbReference type="ARBA" id="ARBA00023264"/>
    </source>
</evidence>
<dbReference type="InterPro" id="IPR004533">
    <property type="entry name" value="CDP-diaglyc--ser_O-PTrfase"/>
</dbReference>
<evidence type="ECO:0000256" key="1">
    <source>
        <dbReference type="ARBA" id="ARBA00000287"/>
    </source>
</evidence>
<comment type="catalytic activity">
    <reaction evidence="1">
        <text>a CDP-1,2-diacyl-sn-glycerol + L-serine = a 1,2-diacyl-sn-glycero-3-phospho-L-serine + CMP + H(+)</text>
        <dbReference type="Rhea" id="RHEA:16913"/>
        <dbReference type="ChEBI" id="CHEBI:15378"/>
        <dbReference type="ChEBI" id="CHEBI:33384"/>
        <dbReference type="ChEBI" id="CHEBI:57262"/>
        <dbReference type="ChEBI" id="CHEBI:58332"/>
        <dbReference type="ChEBI" id="CHEBI:60377"/>
        <dbReference type="EC" id="2.7.8.8"/>
    </reaction>
</comment>
<reference evidence="19" key="2">
    <citation type="submission" date="2021-02" db="EMBL/GenBank/DDBJ databases">
        <title>Sulfurospirillum tamanensis sp. nov.</title>
        <authorList>
            <person name="Merkel A.Y."/>
        </authorList>
    </citation>
    <scope>NUCLEOTIDE SEQUENCE [LARGE SCALE GENOMIC DNA]</scope>
    <source>
        <strain evidence="19">T05b</strain>
    </source>
</reference>
<comment type="caution">
    <text evidence="18">The sequence shown here is derived from an EMBL/GenBank/DDBJ whole genome shotgun (WGS) entry which is preliminary data.</text>
</comment>
<dbReference type="Pfam" id="PF01066">
    <property type="entry name" value="CDP-OH_P_transf"/>
    <property type="match status" value="1"/>
</dbReference>
<evidence type="ECO:0000256" key="10">
    <source>
        <dbReference type="ARBA" id="ARBA00022989"/>
    </source>
</evidence>
<evidence type="ECO:0000256" key="13">
    <source>
        <dbReference type="ARBA" id="ARBA00023209"/>
    </source>
</evidence>
<evidence type="ECO:0000256" key="8">
    <source>
        <dbReference type="ARBA" id="ARBA00022679"/>
    </source>
</evidence>
<keyword evidence="10 17" id="KW-1133">Transmembrane helix</keyword>
<evidence type="ECO:0000256" key="12">
    <source>
        <dbReference type="ARBA" id="ARBA00023136"/>
    </source>
</evidence>
<comment type="subcellular location">
    <subcellularLocation>
        <location evidence="3">Endomembrane system</location>
    </subcellularLocation>
    <subcellularLocation>
        <location evidence="2">Membrane</location>
        <topology evidence="2">Multi-pass membrane protein</topology>
    </subcellularLocation>
</comment>
<feature type="transmembrane region" description="Helical" evidence="17">
    <location>
        <begin position="12"/>
        <end position="33"/>
    </location>
</feature>
<evidence type="ECO:0000256" key="3">
    <source>
        <dbReference type="ARBA" id="ARBA00004308"/>
    </source>
</evidence>
<dbReference type="EC" id="2.7.8.8" evidence="5"/>
<organism evidence="18 19">
    <name type="scientific">Sulfurospirillum tamanense</name>
    <dbReference type="NCBI Taxonomy" id="2813362"/>
    <lineage>
        <taxon>Bacteria</taxon>
        <taxon>Pseudomonadati</taxon>
        <taxon>Campylobacterota</taxon>
        <taxon>Epsilonproteobacteria</taxon>
        <taxon>Campylobacterales</taxon>
        <taxon>Sulfurospirillaceae</taxon>
        <taxon>Sulfurospirillum</taxon>
    </lineage>
</organism>
<gene>
    <name evidence="18" type="primary">pssA</name>
    <name evidence="18" type="ORF">JWV37_10240</name>
</gene>
<dbReference type="InterPro" id="IPR048254">
    <property type="entry name" value="CDP_ALCOHOL_P_TRANSF_CS"/>
</dbReference>
<evidence type="ECO:0000256" key="16">
    <source>
        <dbReference type="RuleBase" id="RU003750"/>
    </source>
</evidence>
<keyword evidence="11" id="KW-0443">Lipid metabolism</keyword>
<evidence type="ECO:0000256" key="4">
    <source>
        <dbReference type="ARBA" id="ARBA00010441"/>
    </source>
</evidence>
<keyword evidence="13" id="KW-0594">Phospholipid biosynthesis</keyword>
<evidence type="ECO:0000256" key="11">
    <source>
        <dbReference type="ARBA" id="ARBA00023098"/>
    </source>
</evidence>
<accession>A0ABS2WU26</accession>
<feature type="transmembrane region" description="Helical" evidence="17">
    <location>
        <begin position="100"/>
        <end position="118"/>
    </location>
</feature>
<dbReference type="RefSeq" id="WP_205459707.1">
    <property type="nucleotide sequence ID" value="NZ_JAFHKK010000026.1"/>
</dbReference>
<keyword evidence="19" id="KW-1185">Reference proteome</keyword>
<reference evidence="18 19" key="1">
    <citation type="submission" date="2021-02" db="EMBL/GenBank/DDBJ databases">
        <title>Sulfurospirillum tamanensis sp. nov.</title>
        <authorList>
            <person name="Frolova A."/>
            <person name="Merkel A."/>
            <person name="Slobodkin A."/>
        </authorList>
    </citation>
    <scope>NUCLEOTIDE SEQUENCE [LARGE SCALE GENOMIC DNA]</scope>
    <source>
        <strain evidence="18 19">T05b</strain>
    </source>
</reference>
<dbReference type="Gene3D" id="1.20.120.1760">
    <property type="match status" value="1"/>
</dbReference>
<keyword evidence="12 17" id="KW-0472">Membrane</keyword>
<evidence type="ECO:0000256" key="7">
    <source>
        <dbReference type="ARBA" id="ARBA00022516"/>
    </source>
</evidence>
<keyword evidence="7" id="KW-0444">Lipid biosynthesis</keyword>
<dbReference type="NCBIfam" id="TIGR00473">
    <property type="entry name" value="pssA"/>
    <property type="match status" value="1"/>
</dbReference>
<protein>
    <recommendedName>
        <fullName evidence="6">CDP-diacylglycerol--serine O-phosphatidyltransferase</fullName>
        <ecNumber evidence="5">2.7.8.8</ecNumber>
    </recommendedName>
    <alternativeName>
        <fullName evidence="15">Phosphatidylserine synthase</fullName>
    </alternativeName>
</protein>
<dbReference type="GO" id="GO:0003882">
    <property type="term" value="F:CDP-diacylglycerol-serine O-phosphatidyltransferase activity"/>
    <property type="evidence" value="ECO:0007669"/>
    <property type="project" value="UniProtKB-EC"/>
</dbReference>
<name>A0ABS2WU26_9BACT</name>
<dbReference type="PROSITE" id="PS00379">
    <property type="entry name" value="CDP_ALCOHOL_P_TRANSF"/>
    <property type="match status" value="1"/>
</dbReference>